<comment type="caution">
    <text evidence="8">The sequence shown here is derived from an EMBL/GenBank/DDBJ whole genome shotgun (WGS) entry which is preliminary data.</text>
</comment>
<protein>
    <recommendedName>
        <fullName evidence="3">glucan endo-1,3-beta-D-glucosidase</fullName>
        <ecNumber evidence="3">3.2.1.39</ecNumber>
    </recommendedName>
</protein>
<comment type="catalytic activity">
    <reaction evidence="1">
        <text>Hydrolysis of (1-&gt;3)-beta-D-glucosidic linkages in (1-&gt;3)-beta-D-glucans.</text>
        <dbReference type="EC" id="3.2.1.39"/>
    </reaction>
</comment>
<dbReference type="InterPro" id="IPR000490">
    <property type="entry name" value="Glyco_hydro_17"/>
</dbReference>
<organism evidence="8 9">
    <name type="scientific">Gossypium raimondii</name>
    <name type="common">Peruvian cotton</name>
    <name type="synonym">Gossypium klotzschianum subsp. raimondii</name>
    <dbReference type="NCBI Taxonomy" id="29730"/>
    <lineage>
        <taxon>Eukaryota</taxon>
        <taxon>Viridiplantae</taxon>
        <taxon>Streptophyta</taxon>
        <taxon>Embryophyta</taxon>
        <taxon>Tracheophyta</taxon>
        <taxon>Spermatophyta</taxon>
        <taxon>Magnoliopsida</taxon>
        <taxon>eudicotyledons</taxon>
        <taxon>Gunneridae</taxon>
        <taxon>Pentapetalae</taxon>
        <taxon>rosids</taxon>
        <taxon>malvids</taxon>
        <taxon>Malvales</taxon>
        <taxon>Malvaceae</taxon>
        <taxon>Malvoideae</taxon>
        <taxon>Gossypium</taxon>
    </lineage>
</organism>
<sequence length="380" mass="41983">MAKSYLPANFGFMASRMLLFGLFMVSLYTTSTLSLSLSHFFSFLSFGVQSDLTLEAKISKVLLRAQIGVCYGQLGNNLPSRPEVISLFNQRNIRRMRLYAPDQPSLQALRGTNIELMLGVPNSDLQRIAASQANANIWVQNNVRNFGNVKFRYIAVGNEVQPSDPAAQFLVPAMQNIRNAIVAAGLGNQIIVSTAIDTGALGESYPPSKGSFRPQYRPLLDPIIRFLVNNRAPLLANVYPYFSYDANSVISLDYAVFRSQSPVVSDPPLLYRNLFDAILDAIYAALEKAGGGSLEVVVSESGWPSAGGGARGATNIDNARTYNQNLIQHVKGGTPKRPGRPIETYIFAMFDENTKQGKEIERHWGLFFPNKQPKYPINFN</sequence>
<comment type="similarity">
    <text evidence="2 6">Belongs to the glycosyl hydrolase 17 family.</text>
</comment>
<evidence type="ECO:0000256" key="2">
    <source>
        <dbReference type="ARBA" id="ARBA00008773"/>
    </source>
</evidence>
<dbReference type="PANTHER" id="PTHR32227">
    <property type="entry name" value="GLUCAN ENDO-1,3-BETA-GLUCOSIDASE BG1-RELATED-RELATED"/>
    <property type="match status" value="1"/>
</dbReference>
<keyword evidence="5 7" id="KW-0326">Glycosidase</keyword>
<keyword evidence="4 7" id="KW-0378">Hydrolase</keyword>
<evidence type="ECO:0000256" key="7">
    <source>
        <dbReference type="RuleBase" id="RU004336"/>
    </source>
</evidence>
<proteinExistence type="inferred from homology"/>
<evidence type="ECO:0000256" key="4">
    <source>
        <dbReference type="ARBA" id="ARBA00022801"/>
    </source>
</evidence>
<dbReference type="InterPro" id="IPR017853">
    <property type="entry name" value="GH"/>
</dbReference>
<dbReference type="EMBL" id="JABEZZ010000006">
    <property type="protein sequence ID" value="MBA0587804.1"/>
    <property type="molecule type" value="Genomic_DNA"/>
</dbReference>
<dbReference type="Gene3D" id="3.20.20.80">
    <property type="entry name" value="Glycosidases"/>
    <property type="match status" value="1"/>
</dbReference>
<name>A0A7J8PEZ5_GOSRA</name>
<evidence type="ECO:0000256" key="3">
    <source>
        <dbReference type="ARBA" id="ARBA00012780"/>
    </source>
</evidence>
<dbReference type="SUPFAM" id="SSF51445">
    <property type="entry name" value="(Trans)glycosidases"/>
    <property type="match status" value="1"/>
</dbReference>
<dbReference type="EC" id="3.2.1.39" evidence="3"/>
<evidence type="ECO:0000256" key="5">
    <source>
        <dbReference type="ARBA" id="ARBA00023295"/>
    </source>
</evidence>
<dbReference type="InterPro" id="IPR044965">
    <property type="entry name" value="Glyco_hydro_17_plant"/>
</dbReference>
<evidence type="ECO:0000256" key="6">
    <source>
        <dbReference type="RuleBase" id="RU004335"/>
    </source>
</evidence>
<dbReference type="FunFam" id="3.20.20.80:FF:000010">
    <property type="entry name" value="glucan endo-1,3-beta-glucosidase, basic"/>
    <property type="match status" value="1"/>
</dbReference>
<dbReference type="GO" id="GO:0005975">
    <property type="term" value="P:carbohydrate metabolic process"/>
    <property type="evidence" value="ECO:0007669"/>
    <property type="project" value="InterPro"/>
</dbReference>
<reference evidence="8 9" key="1">
    <citation type="journal article" date="2019" name="Genome Biol. Evol.">
        <title>Insights into the evolution of the New World diploid cottons (Gossypium, subgenus Houzingenia) based on genome sequencing.</title>
        <authorList>
            <person name="Grover C.E."/>
            <person name="Arick M.A. 2nd"/>
            <person name="Thrash A."/>
            <person name="Conover J.L."/>
            <person name="Sanders W.S."/>
            <person name="Peterson D.G."/>
            <person name="Frelichowski J.E."/>
            <person name="Scheffler J.A."/>
            <person name="Scheffler B.E."/>
            <person name="Wendel J.F."/>
        </authorList>
    </citation>
    <scope>NUCLEOTIDE SEQUENCE [LARGE SCALE GENOMIC DNA]</scope>
    <source>
        <strain evidence="8">8</strain>
        <tissue evidence="8">Leaf</tissue>
    </source>
</reference>
<gene>
    <name evidence="8" type="ORF">Gorai_000925</name>
</gene>
<dbReference type="Pfam" id="PF00332">
    <property type="entry name" value="Glyco_hydro_17"/>
    <property type="match status" value="1"/>
</dbReference>
<accession>A0A7J8PEZ5</accession>
<evidence type="ECO:0000313" key="8">
    <source>
        <dbReference type="EMBL" id="MBA0587804.1"/>
    </source>
</evidence>
<dbReference type="AlphaFoldDB" id="A0A7J8PEZ5"/>
<evidence type="ECO:0000313" key="9">
    <source>
        <dbReference type="Proteomes" id="UP000593578"/>
    </source>
</evidence>
<dbReference type="PROSITE" id="PS00587">
    <property type="entry name" value="GLYCOSYL_HYDROL_F17"/>
    <property type="match status" value="1"/>
</dbReference>
<evidence type="ECO:0000256" key="1">
    <source>
        <dbReference type="ARBA" id="ARBA00000382"/>
    </source>
</evidence>
<dbReference type="GO" id="GO:0042973">
    <property type="term" value="F:glucan endo-1,3-beta-D-glucosidase activity"/>
    <property type="evidence" value="ECO:0007669"/>
    <property type="project" value="UniProtKB-EC"/>
</dbReference>
<dbReference type="Proteomes" id="UP000593578">
    <property type="component" value="Unassembled WGS sequence"/>
</dbReference>